<proteinExistence type="predicted"/>
<dbReference type="KEGG" id="mrr:Moror_624"/>
<gene>
    <name evidence="2" type="ORF">Moror_624</name>
</gene>
<evidence type="ECO:0000313" key="3">
    <source>
        <dbReference type="Proteomes" id="UP000017559"/>
    </source>
</evidence>
<comment type="caution">
    <text evidence="2">The sequence shown here is derived from an EMBL/GenBank/DDBJ whole genome shotgun (WGS) entry which is preliminary data.</text>
</comment>
<reference evidence="2 3" key="1">
    <citation type="journal article" date="2014" name="BMC Genomics">
        <title>Genome and secretome analysis of the hemibiotrophic fungal pathogen, Moniliophthora roreri, which causes frosty pod rot disease of cacao: mechanisms of the biotrophic and necrotrophic phases.</title>
        <authorList>
            <person name="Meinhardt L.W."/>
            <person name="Costa G.G.L."/>
            <person name="Thomazella D.P.T."/>
            <person name="Teixeira P.J.P.L."/>
            <person name="Carazzolle M.F."/>
            <person name="Schuster S.C."/>
            <person name="Carlson J.E."/>
            <person name="Guiltinan M.J."/>
            <person name="Mieczkowski P."/>
            <person name="Farmer A."/>
            <person name="Ramaraj T."/>
            <person name="Crozier J."/>
            <person name="Davis R.E."/>
            <person name="Shao J."/>
            <person name="Melnick R.L."/>
            <person name="Pereira G.A.G."/>
            <person name="Bailey B.A."/>
        </authorList>
    </citation>
    <scope>NUCLEOTIDE SEQUENCE [LARGE SCALE GENOMIC DNA]</scope>
    <source>
        <strain evidence="2 3">MCA 2997</strain>
    </source>
</reference>
<sequence>MNEVRESQKPLLGPLSTTPNASSEADIGSRRLGIRPLTQMQTETWVPTRQSACGSSEIRTKSANRFLIRKTQ</sequence>
<dbReference type="AlphaFoldDB" id="V2WT24"/>
<dbReference type="Proteomes" id="UP000017559">
    <property type="component" value="Unassembled WGS sequence"/>
</dbReference>
<evidence type="ECO:0000313" key="2">
    <source>
        <dbReference type="EMBL" id="ESK84712.1"/>
    </source>
</evidence>
<dbReference type="EMBL" id="AWSO01001242">
    <property type="protein sequence ID" value="ESK84712.1"/>
    <property type="molecule type" value="Genomic_DNA"/>
</dbReference>
<keyword evidence="3" id="KW-1185">Reference proteome</keyword>
<organism evidence="2 3">
    <name type="scientific">Moniliophthora roreri (strain MCA 2997)</name>
    <name type="common">Cocoa frosty pod rot fungus</name>
    <name type="synonym">Crinipellis roreri</name>
    <dbReference type="NCBI Taxonomy" id="1381753"/>
    <lineage>
        <taxon>Eukaryota</taxon>
        <taxon>Fungi</taxon>
        <taxon>Dikarya</taxon>
        <taxon>Basidiomycota</taxon>
        <taxon>Agaricomycotina</taxon>
        <taxon>Agaricomycetes</taxon>
        <taxon>Agaricomycetidae</taxon>
        <taxon>Agaricales</taxon>
        <taxon>Marasmiineae</taxon>
        <taxon>Marasmiaceae</taxon>
        <taxon>Moniliophthora</taxon>
    </lineage>
</organism>
<evidence type="ECO:0000256" key="1">
    <source>
        <dbReference type="SAM" id="MobiDB-lite"/>
    </source>
</evidence>
<accession>V2WT24</accession>
<name>V2WT24_MONRO</name>
<dbReference type="HOGENOM" id="CLU_2722762_0_0_1"/>
<protein>
    <submittedName>
        <fullName evidence="2">Uncharacterized protein</fullName>
    </submittedName>
</protein>
<feature type="region of interest" description="Disordered" evidence="1">
    <location>
        <begin position="1"/>
        <end position="33"/>
    </location>
</feature>